<comment type="similarity">
    <text evidence="3">Belongs to the enolase family.</text>
</comment>
<dbReference type="EMBL" id="UINC01000958">
    <property type="protein sequence ID" value="SUZ65364.1"/>
    <property type="molecule type" value="Genomic_DNA"/>
</dbReference>
<dbReference type="InterPro" id="IPR036849">
    <property type="entry name" value="Enolase-like_C_sf"/>
</dbReference>
<keyword evidence="9" id="KW-0324">Glycolysis</keyword>
<dbReference type="GO" id="GO:0000287">
    <property type="term" value="F:magnesium ion binding"/>
    <property type="evidence" value="ECO:0007669"/>
    <property type="project" value="InterPro"/>
</dbReference>
<feature type="domain" description="Enolase N-terminal" evidence="12">
    <location>
        <begin position="1"/>
        <end position="89"/>
    </location>
</feature>
<dbReference type="Pfam" id="PF03952">
    <property type="entry name" value="Enolase_N"/>
    <property type="match status" value="1"/>
</dbReference>
<keyword evidence="5" id="KW-0963">Cytoplasm</keyword>
<reference evidence="13" key="1">
    <citation type="submission" date="2018-05" db="EMBL/GenBank/DDBJ databases">
        <authorList>
            <person name="Lanie J.A."/>
            <person name="Ng W.-L."/>
            <person name="Kazmierczak K.M."/>
            <person name="Andrzejewski T.M."/>
            <person name="Davidsen T.M."/>
            <person name="Wayne K.J."/>
            <person name="Tettelin H."/>
            <person name="Glass J.I."/>
            <person name="Rusch D."/>
            <person name="Podicherti R."/>
            <person name="Tsui H.-C.T."/>
            <person name="Winkler M.E."/>
        </authorList>
    </citation>
    <scope>NUCLEOTIDE SEQUENCE</scope>
</reference>
<dbReference type="HAMAP" id="MF_00318">
    <property type="entry name" value="Enolase"/>
    <property type="match status" value="1"/>
</dbReference>
<accession>A0A381PFG6</accession>
<comment type="pathway">
    <text evidence="2">Carbohydrate degradation; glycolysis; pyruvate from D-glyceraldehyde 3-phosphate: step 4/5.</text>
</comment>
<keyword evidence="6" id="KW-0964">Secreted</keyword>
<dbReference type="PRINTS" id="PR00148">
    <property type="entry name" value="ENOLASE"/>
</dbReference>
<dbReference type="FunFam" id="3.20.20.120:FF:000001">
    <property type="entry name" value="Enolase"/>
    <property type="match status" value="1"/>
</dbReference>
<evidence type="ECO:0000259" key="12">
    <source>
        <dbReference type="SMART" id="SM01193"/>
    </source>
</evidence>
<evidence type="ECO:0000256" key="1">
    <source>
        <dbReference type="ARBA" id="ARBA00001946"/>
    </source>
</evidence>
<dbReference type="InterPro" id="IPR020811">
    <property type="entry name" value="Enolase_N"/>
</dbReference>
<proteinExistence type="inferred from homology"/>
<evidence type="ECO:0000256" key="7">
    <source>
        <dbReference type="ARBA" id="ARBA00022723"/>
    </source>
</evidence>
<protein>
    <recommendedName>
        <fullName evidence="4">phosphopyruvate hydratase</fullName>
        <ecNumber evidence="4">4.2.1.11</ecNumber>
    </recommendedName>
</protein>
<dbReference type="PANTHER" id="PTHR11902">
    <property type="entry name" value="ENOLASE"/>
    <property type="match status" value="1"/>
</dbReference>
<comment type="cofactor">
    <cofactor evidence="1">
        <name>Mg(2+)</name>
        <dbReference type="ChEBI" id="CHEBI:18420"/>
    </cofactor>
</comment>
<dbReference type="SFLD" id="SFLDG00178">
    <property type="entry name" value="enolase"/>
    <property type="match status" value="1"/>
</dbReference>
<evidence type="ECO:0000256" key="4">
    <source>
        <dbReference type="ARBA" id="ARBA00012058"/>
    </source>
</evidence>
<keyword evidence="7" id="KW-0479">Metal-binding</keyword>
<dbReference type="Gene3D" id="3.30.390.10">
    <property type="entry name" value="Enolase-like, N-terminal domain"/>
    <property type="match status" value="1"/>
</dbReference>
<evidence type="ECO:0000256" key="9">
    <source>
        <dbReference type="ARBA" id="ARBA00023152"/>
    </source>
</evidence>
<name>A0A381PFG6_9ZZZZ</name>
<evidence type="ECO:0000313" key="13">
    <source>
        <dbReference type="EMBL" id="SUZ65364.1"/>
    </source>
</evidence>
<dbReference type="PROSITE" id="PS00164">
    <property type="entry name" value="ENOLASE"/>
    <property type="match status" value="1"/>
</dbReference>
<evidence type="ECO:0000256" key="2">
    <source>
        <dbReference type="ARBA" id="ARBA00005031"/>
    </source>
</evidence>
<evidence type="ECO:0000256" key="8">
    <source>
        <dbReference type="ARBA" id="ARBA00022842"/>
    </source>
</evidence>
<evidence type="ECO:0000256" key="6">
    <source>
        <dbReference type="ARBA" id="ARBA00022525"/>
    </source>
</evidence>
<dbReference type="UniPathway" id="UPA00109">
    <property type="reaction ID" value="UER00187"/>
</dbReference>
<dbReference type="SMART" id="SM01193">
    <property type="entry name" value="Enolase_N"/>
    <property type="match status" value="1"/>
</dbReference>
<dbReference type="SUPFAM" id="SSF54826">
    <property type="entry name" value="Enolase N-terminal domain-like"/>
    <property type="match status" value="1"/>
</dbReference>
<dbReference type="InterPro" id="IPR020810">
    <property type="entry name" value="Enolase_C"/>
</dbReference>
<dbReference type="GO" id="GO:0006096">
    <property type="term" value="P:glycolytic process"/>
    <property type="evidence" value="ECO:0007669"/>
    <property type="project" value="UniProtKB-UniPathway"/>
</dbReference>
<dbReference type="SMART" id="SM01192">
    <property type="entry name" value="Enolase_C"/>
    <property type="match status" value="1"/>
</dbReference>
<keyword evidence="8" id="KW-0460">Magnesium</keyword>
<dbReference type="InterPro" id="IPR029017">
    <property type="entry name" value="Enolase-like_N"/>
</dbReference>
<dbReference type="GO" id="GO:0004634">
    <property type="term" value="F:phosphopyruvate hydratase activity"/>
    <property type="evidence" value="ECO:0007669"/>
    <property type="project" value="UniProtKB-EC"/>
</dbReference>
<dbReference type="AlphaFoldDB" id="A0A381PFG6"/>
<dbReference type="Gene3D" id="3.20.20.120">
    <property type="entry name" value="Enolase-like C-terminal domain"/>
    <property type="match status" value="1"/>
</dbReference>
<evidence type="ECO:0000256" key="5">
    <source>
        <dbReference type="ARBA" id="ARBA00022490"/>
    </source>
</evidence>
<dbReference type="InterPro" id="IPR020809">
    <property type="entry name" value="Enolase_CS"/>
</dbReference>
<sequence>MFEAVELRDGGPTWAGKGVSTAVGNVNRELAAAVHGLDAYDQRSVDQALCDVDGTDDKGRLGANAILGVSLAVARAAAADAEAPLFRYVGGANAHVLPVPMLNVLNGGEHADNNVDLQEFMLMPVGAASFSEGLRWGVECYHVLRKVLSERGLATAIGDEGGFAPDLGSNEEAVQLLVEAVEKAGLVPGDDMALALDAASTEFFRDGAYHLSGEGRSLSPDEMVAYLADLSTRYPIVSIEDGMAEEDWDGWAALNAAIGDRVQLVGDDLFVTNVQRLQRGIDAGVANSILVKVNQIGTLTETLEAVELANANGWTAVMSHRSGETEDTTIADLAVATNCGQIKTGAPARSDRVAKYNQLLRIEEMLGEAAAFRGRTALAGG</sequence>
<dbReference type="NCBIfam" id="TIGR01060">
    <property type="entry name" value="eno"/>
    <property type="match status" value="1"/>
</dbReference>
<feature type="domain" description="Enolase C-terminal TIM barrel" evidence="11">
    <location>
        <begin position="94"/>
        <end position="380"/>
    </location>
</feature>
<evidence type="ECO:0000256" key="10">
    <source>
        <dbReference type="ARBA" id="ARBA00023239"/>
    </source>
</evidence>
<keyword evidence="10" id="KW-0456">Lyase</keyword>
<dbReference type="InterPro" id="IPR000941">
    <property type="entry name" value="Enolase"/>
</dbReference>
<dbReference type="EC" id="4.2.1.11" evidence="4"/>
<dbReference type="PANTHER" id="PTHR11902:SF1">
    <property type="entry name" value="ENOLASE"/>
    <property type="match status" value="1"/>
</dbReference>
<dbReference type="Pfam" id="PF00113">
    <property type="entry name" value="Enolase_C"/>
    <property type="match status" value="1"/>
</dbReference>
<dbReference type="GO" id="GO:0000015">
    <property type="term" value="C:phosphopyruvate hydratase complex"/>
    <property type="evidence" value="ECO:0007669"/>
    <property type="project" value="InterPro"/>
</dbReference>
<dbReference type="SFLD" id="SFLDS00001">
    <property type="entry name" value="Enolase"/>
    <property type="match status" value="1"/>
</dbReference>
<organism evidence="13">
    <name type="scientific">marine metagenome</name>
    <dbReference type="NCBI Taxonomy" id="408172"/>
    <lineage>
        <taxon>unclassified sequences</taxon>
        <taxon>metagenomes</taxon>
        <taxon>ecological metagenomes</taxon>
    </lineage>
</organism>
<evidence type="ECO:0000256" key="3">
    <source>
        <dbReference type="ARBA" id="ARBA00009604"/>
    </source>
</evidence>
<evidence type="ECO:0000259" key="11">
    <source>
        <dbReference type="SMART" id="SM01192"/>
    </source>
</evidence>
<dbReference type="SUPFAM" id="SSF51604">
    <property type="entry name" value="Enolase C-terminal domain-like"/>
    <property type="match status" value="1"/>
</dbReference>
<gene>
    <name evidence="13" type="ORF">METZ01_LOCUS18218</name>
</gene>
<dbReference type="CDD" id="cd03313">
    <property type="entry name" value="enolase"/>
    <property type="match status" value="1"/>
</dbReference>